<evidence type="ECO:0000313" key="10">
    <source>
        <dbReference type="EMBL" id="TIA88757.1"/>
    </source>
</evidence>
<dbReference type="EMBL" id="SPNW01000034">
    <property type="protein sequence ID" value="TIA88757.1"/>
    <property type="molecule type" value="Genomic_DNA"/>
</dbReference>
<dbReference type="InterPro" id="IPR011009">
    <property type="entry name" value="Kinase-like_dom_sf"/>
</dbReference>
<comment type="catalytic activity">
    <reaction evidence="7">
        <text>L-threonyl-[protein] + ATP = O-phospho-L-threonyl-[protein] + ADP + H(+)</text>
        <dbReference type="Rhea" id="RHEA:46608"/>
        <dbReference type="Rhea" id="RHEA-COMP:11060"/>
        <dbReference type="Rhea" id="RHEA-COMP:11605"/>
        <dbReference type="ChEBI" id="CHEBI:15378"/>
        <dbReference type="ChEBI" id="CHEBI:30013"/>
        <dbReference type="ChEBI" id="CHEBI:30616"/>
        <dbReference type="ChEBI" id="CHEBI:61977"/>
        <dbReference type="ChEBI" id="CHEBI:456216"/>
        <dbReference type="EC" id="2.7.11.1"/>
    </reaction>
</comment>
<evidence type="ECO:0000256" key="6">
    <source>
        <dbReference type="ARBA" id="ARBA00022840"/>
    </source>
</evidence>
<name>A0A4T0FJR0_9BASI</name>
<dbReference type="GO" id="GO:0004674">
    <property type="term" value="F:protein serine/threonine kinase activity"/>
    <property type="evidence" value="ECO:0007669"/>
    <property type="project" value="UniProtKB-KW"/>
</dbReference>
<organism evidence="10 11">
    <name type="scientific">Wallemia hederae</name>
    <dbReference type="NCBI Taxonomy" id="1540922"/>
    <lineage>
        <taxon>Eukaryota</taxon>
        <taxon>Fungi</taxon>
        <taxon>Dikarya</taxon>
        <taxon>Basidiomycota</taxon>
        <taxon>Wallemiomycotina</taxon>
        <taxon>Wallemiomycetes</taxon>
        <taxon>Wallemiales</taxon>
        <taxon>Wallemiaceae</taxon>
        <taxon>Wallemia</taxon>
    </lineage>
</organism>
<dbReference type="PANTHER" id="PTHR45998">
    <property type="entry name" value="SERINE/THREONINE-PROTEIN KINASE 16"/>
    <property type="match status" value="1"/>
</dbReference>
<reference evidence="10 11" key="1">
    <citation type="submission" date="2019-03" db="EMBL/GenBank/DDBJ databases">
        <title>Sequencing 23 genomes of Wallemia ichthyophaga.</title>
        <authorList>
            <person name="Gostincar C."/>
        </authorList>
    </citation>
    <scope>NUCLEOTIDE SEQUENCE [LARGE SCALE GENOMIC DNA]</scope>
    <source>
        <strain evidence="10 11">EXF-5753</strain>
    </source>
</reference>
<proteinExistence type="predicted"/>
<keyword evidence="11" id="KW-1185">Reference proteome</keyword>
<keyword evidence="4" id="KW-0547">Nucleotide-binding</keyword>
<dbReference type="Pfam" id="PF00069">
    <property type="entry name" value="Pkinase"/>
    <property type="match status" value="1"/>
</dbReference>
<dbReference type="InterPro" id="IPR052239">
    <property type="entry name" value="Ser/Thr-specific_kinases"/>
</dbReference>
<evidence type="ECO:0000256" key="2">
    <source>
        <dbReference type="ARBA" id="ARBA00022527"/>
    </source>
</evidence>
<dbReference type="GO" id="GO:0005524">
    <property type="term" value="F:ATP binding"/>
    <property type="evidence" value="ECO:0007669"/>
    <property type="project" value="UniProtKB-KW"/>
</dbReference>
<dbReference type="Gene3D" id="1.10.510.10">
    <property type="entry name" value="Transferase(Phosphotransferase) domain 1"/>
    <property type="match status" value="1"/>
</dbReference>
<comment type="catalytic activity">
    <reaction evidence="8">
        <text>L-seryl-[protein] + ATP = O-phospho-L-seryl-[protein] + ADP + H(+)</text>
        <dbReference type="Rhea" id="RHEA:17989"/>
        <dbReference type="Rhea" id="RHEA-COMP:9863"/>
        <dbReference type="Rhea" id="RHEA-COMP:11604"/>
        <dbReference type="ChEBI" id="CHEBI:15378"/>
        <dbReference type="ChEBI" id="CHEBI:29999"/>
        <dbReference type="ChEBI" id="CHEBI:30616"/>
        <dbReference type="ChEBI" id="CHEBI:83421"/>
        <dbReference type="ChEBI" id="CHEBI:456216"/>
        <dbReference type="EC" id="2.7.11.1"/>
    </reaction>
</comment>
<accession>A0A4T0FJR0</accession>
<dbReference type="OrthoDB" id="248923at2759"/>
<dbReference type="SUPFAM" id="SSF56112">
    <property type="entry name" value="Protein kinase-like (PK-like)"/>
    <property type="match status" value="1"/>
</dbReference>
<dbReference type="SMART" id="SM00220">
    <property type="entry name" value="S_TKc"/>
    <property type="match status" value="1"/>
</dbReference>
<feature type="domain" description="Protein kinase" evidence="9">
    <location>
        <begin position="46"/>
        <end position="330"/>
    </location>
</feature>
<evidence type="ECO:0000256" key="4">
    <source>
        <dbReference type="ARBA" id="ARBA00022741"/>
    </source>
</evidence>
<keyword evidence="3" id="KW-0808">Transferase</keyword>
<dbReference type="PROSITE" id="PS00108">
    <property type="entry name" value="PROTEIN_KINASE_ST"/>
    <property type="match status" value="1"/>
</dbReference>
<dbReference type="GO" id="GO:0032889">
    <property type="term" value="P:regulation of vacuole fusion, non-autophagic"/>
    <property type="evidence" value="ECO:0007669"/>
    <property type="project" value="TreeGrafter"/>
</dbReference>
<evidence type="ECO:0000256" key="7">
    <source>
        <dbReference type="ARBA" id="ARBA00047899"/>
    </source>
</evidence>
<dbReference type="EC" id="2.7.11.1" evidence="1"/>
<evidence type="ECO:0000313" key="11">
    <source>
        <dbReference type="Proteomes" id="UP000310189"/>
    </source>
</evidence>
<dbReference type="PANTHER" id="PTHR45998:SF2">
    <property type="entry name" value="SERINE_THREONINE-PROTEIN KINASE 16"/>
    <property type="match status" value="1"/>
</dbReference>
<gene>
    <name evidence="10" type="ORF">E3P99_02413</name>
</gene>
<evidence type="ECO:0000256" key="3">
    <source>
        <dbReference type="ARBA" id="ARBA00022679"/>
    </source>
</evidence>
<dbReference type="GO" id="GO:0005794">
    <property type="term" value="C:Golgi apparatus"/>
    <property type="evidence" value="ECO:0007669"/>
    <property type="project" value="TreeGrafter"/>
</dbReference>
<evidence type="ECO:0000256" key="8">
    <source>
        <dbReference type="ARBA" id="ARBA00048679"/>
    </source>
</evidence>
<evidence type="ECO:0000256" key="5">
    <source>
        <dbReference type="ARBA" id="ARBA00022777"/>
    </source>
</evidence>
<dbReference type="InterPro" id="IPR008271">
    <property type="entry name" value="Ser/Thr_kinase_AS"/>
</dbReference>
<sequence>MEENFKVGSPNLLIETVKDALWSISSLLTQCMSSRTKSIEINGTQYTIIKYLSEGAFSYVYLVQDGANLYALKKITNGGFEAEVSCYQRFRSRYIIRLLNYSIQDGIINLIFPYFKNGNLQDYINVNSAFSEQASLKLFSGICQGVQALHEYSPKNSSSYPPSTLDDDEDVEILPYAHRDIKPGNVMLADDGSPVLMDFGSCIRARIRVNNRSEALIQQDMAAEHSSMPYRAPELFDVKSDTTLDEKVDIWSLGCTLYALAYSHSPFEDPKQAAQGGSIAMAAQSGRYNYPPNYSNSDTLKTIIDACLKVDPSQRPTITQLITMTEHALSGGV</sequence>
<keyword evidence="6" id="KW-0067">ATP-binding</keyword>
<dbReference type="AlphaFoldDB" id="A0A4T0FJR0"/>
<dbReference type="GO" id="GO:0006624">
    <property type="term" value="P:vacuolar protein processing"/>
    <property type="evidence" value="ECO:0007669"/>
    <property type="project" value="TreeGrafter"/>
</dbReference>
<evidence type="ECO:0000256" key="1">
    <source>
        <dbReference type="ARBA" id="ARBA00012513"/>
    </source>
</evidence>
<keyword evidence="5" id="KW-0418">Kinase</keyword>
<keyword evidence="2" id="KW-0723">Serine/threonine-protein kinase</keyword>
<dbReference type="GO" id="GO:0005773">
    <property type="term" value="C:vacuole"/>
    <property type="evidence" value="ECO:0007669"/>
    <property type="project" value="GOC"/>
</dbReference>
<dbReference type="InterPro" id="IPR000719">
    <property type="entry name" value="Prot_kinase_dom"/>
</dbReference>
<dbReference type="Proteomes" id="UP000310189">
    <property type="component" value="Unassembled WGS sequence"/>
</dbReference>
<comment type="caution">
    <text evidence="10">The sequence shown here is derived from an EMBL/GenBank/DDBJ whole genome shotgun (WGS) entry which is preliminary data.</text>
</comment>
<dbReference type="PROSITE" id="PS50011">
    <property type="entry name" value="PROTEIN_KINASE_DOM"/>
    <property type="match status" value="1"/>
</dbReference>
<protein>
    <recommendedName>
        <fullName evidence="1">non-specific serine/threonine protein kinase</fullName>
        <ecNumber evidence="1">2.7.11.1</ecNumber>
    </recommendedName>
</protein>
<evidence type="ECO:0000259" key="9">
    <source>
        <dbReference type="PROSITE" id="PS50011"/>
    </source>
</evidence>